<feature type="transmembrane region" description="Helical" evidence="2">
    <location>
        <begin position="552"/>
        <end position="572"/>
    </location>
</feature>
<evidence type="ECO:0000256" key="1">
    <source>
        <dbReference type="SAM" id="Coils"/>
    </source>
</evidence>
<dbReference type="AlphaFoldDB" id="A0A368XTP1"/>
<feature type="transmembrane region" description="Helical" evidence="2">
    <location>
        <begin position="450"/>
        <end position="468"/>
    </location>
</feature>
<feature type="transmembrane region" description="Helical" evidence="2">
    <location>
        <begin position="830"/>
        <end position="847"/>
    </location>
</feature>
<feature type="transmembrane region" description="Helical" evidence="2">
    <location>
        <begin position="384"/>
        <end position="401"/>
    </location>
</feature>
<dbReference type="Proteomes" id="UP000253647">
    <property type="component" value="Unassembled WGS sequence"/>
</dbReference>
<dbReference type="PIRSF" id="PIRSF035905">
    <property type="entry name" value="UCP035905_mp"/>
    <property type="match status" value="1"/>
</dbReference>
<dbReference type="PANTHER" id="PTHR38434">
    <property type="entry name" value="BLL2549 PROTEIN"/>
    <property type="match status" value="1"/>
</dbReference>
<organism evidence="3 4">
    <name type="scientific">Marinobacter nauticus</name>
    <name type="common">Marinobacter hydrocarbonoclasticus</name>
    <name type="synonym">Marinobacter aquaeolei</name>
    <dbReference type="NCBI Taxonomy" id="2743"/>
    <lineage>
        <taxon>Bacteria</taxon>
        <taxon>Pseudomonadati</taxon>
        <taxon>Pseudomonadota</taxon>
        <taxon>Gammaproteobacteria</taxon>
        <taxon>Pseudomonadales</taxon>
        <taxon>Marinobacteraceae</taxon>
        <taxon>Marinobacter</taxon>
    </lineage>
</organism>
<feature type="transmembrane region" description="Helical" evidence="2">
    <location>
        <begin position="474"/>
        <end position="493"/>
    </location>
</feature>
<feature type="transmembrane region" description="Helical" evidence="2">
    <location>
        <begin position="310"/>
        <end position="328"/>
    </location>
</feature>
<feature type="transmembrane region" description="Helical" evidence="2">
    <location>
        <begin position="421"/>
        <end position="438"/>
    </location>
</feature>
<evidence type="ECO:0000313" key="4">
    <source>
        <dbReference type="Proteomes" id="UP000253647"/>
    </source>
</evidence>
<feature type="transmembrane region" description="Helical" evidence="2">
    <location>
        <begin position="362"/>
        <end position="377"/>
    </location>
</feature>
<proteinExistence type="predicted"/>
<feature type="coiled-coil region" evidence="1">
    <location>
        <begin position="30"/>
        <end position="57"/>
    </location>
</feature>
<dbReference type="RefSeq" id="WP_114434130.1">
    <property type="nucleotide sequence ID" value="NZ_QPJI01000004.1"/>
</dbReference>
<feature type="transmembrane region" description="Helical" evidence="2">
    <location>
        <begin position="584"/>
        <end position="601"/>
    </location>
</feature>
<feature type="transmembrane region" description="Helical" evidence="2">
    <location>
        <begin position="738"/>
        <end position="755"/>
    </location>
</feature>
<evidence type="ECO:0000256" key="2">
    <source>
        <dbReference type="SAM" id="Phobius"/>
    </source>
</evidence>
<keyword evidence="2" id="KW-0472">Membrane</keyword>
<feature type="transmembrane region" description="Helical" evidence="2">
    <location>
        <begin position="127"/>
        <end position="146"/>
    </location>
</feature>
<accession>A0A368XTP1</accession>
<dbReference type="InterPro" id="IPR019286">
    <property type="entry name" value="DUF2339_TM"/>
</dbReference>
<feature type="transmembrane region" description="Helical" evidence="2">
    <location>
        <begin position="505"/>
        <end position="523"/>
    </location>
</feature>
<dbReference type="EMBL" id="QPJI01000004">
    <property type="protein sequence ID" value="RCW70859.1"/>
    <property type="molecule type" value="Genomic_DNA"/>
</dbReference>
<feature type="transmembrane region" description="Helical" evidence="2">
    <location>
        <begin position="211"/>
        <end position="231"/>
    </location>
</feature>
<comment type="caution">
    <text evidence="3">The sequence shown here is derived from an EMBL/GenBank/DDBJ whole genome shotgun (WGS) entry which is preliminary data.</text>
</comment>
<sequence>MEALLFLVIGAGVLLVPVGSLLGFLAFRQRDRHASRVEDLAREVADLRAEVSRLRDTGVSLPDPVTPATPDVPADVGYVREPASSVAETTDAETSREPAAEDTAIAVPVNRSDALVSRGVAAFKANWMVWIGALSVSLAGIFMVSHSISAGLIGPVHQLLMALLTGLGLHAGAEYLRRRHMGSDQVFAALAGGGSVTLYAALLAGVHHYGLIGPVPALFALALVSVATMFLALVHGPLLAIMGLSGAYLVPLLVGGEGGSAVFVLSYSVVITVSSLLLMQYVYRPWLWFGTLAGAGLWWLLVAVSGRHGLAVSCYLPVLFLLFSVLPGDGLLPLQRRRDALLATLLAWGASIAWQSTDDPAFLAWLWMLPVAVLLPQSRQRLWFLPWAAVLATFAGWLVYSADLSQDVLFRPLAQSFHQPFITYLILASVLVVLSVLWQWRTQLELRRWASLAMLAPVIWLLLGWLLVQGGQAAGNWALVALLAAAVYGVVAWRLEHSPGYRVGLVWAILAAHACYSMAVAMWLQEASMTLALATQFVSLAWLGRRYQAPELFLILKVLLAIVVARLTFNPWLKSYDAGGHWSLWTYGGATLFAGAATWLARKEVIRPWLEAVTLHLLVLFLGVELRYWLYNGDIFAREYGVTEASINTVLWGALSIVYVFRSRVAGTLGWLYRLLARALTVIAVLSYLVVAVVHNPWWTDGTIGSTPVFNLLLLAYGAPVLLALASARYSDLVPVRWSLCTAAVAFGVFTLLEIRHLWQGSAMTLSSGMGEGELYTYSVIGMLYSIAAILWSTRNQSELLHKAGMILLGLVIGKIFLVDMAGLQGLWRVAAFMGLGLALLGLAWMYRRTSGSGKASES</sequence>
<feature type="transmembrane region" description="Helical" evidence="2">
    <location>
        <begin position="775"/>
        <end position="792"/>
    </location>
</feature>
<name>A0A368XTP1_MARNT</name>
<feature type="transmembrane region" description="Helical" evidence="2">
    <location>
        <begin position="804"/>
        <end position="824"/>
    </location>
</feature>
<gene>
    <name evidence="3" type="ORF">DET61_10417</name>
</gene>
<feature type="transmembrane region" description="Helical" evidence="2">
    <location>
        <begin position="707"/>
        <end position="726"/>
    </location>
</feature>
<feature type="transmembrane region" description="Helical" evidence="2">
    <location>
        <begin position="529"/>
        <end position="545"/>
    </location>
</feature>
<reference evidence="3 4" key="1">
    <citation type="submission" date="2018-07" db="EMBL/GenBank/DDBJ databases">
        <title>Freshwater and sediment microbial communities from various areas in North America, analyzing microbe dynamics in response to fracking.</title>
        <authorList>
            <person name="Lamendella R."/>
        </authorList>
    </citation>
    <scope>NUCLEOTIDE SEQUENCE [LARGE SCALE GENOMIC DNA]</scope>
    <source>
        <strain evidence="3 4">105B</strain>
    </source>
</reference>
<feature type="transmembrane region" description="Helical" evidence="2">
    <location>
        <begin position="642"/>
        <end position="661"/>
    </location>
</feature>
<feature type="transmembrane region" description="Helical" evidence="2">
    <location>
        <begin position="152"/>
        <end position="173"/>
    </location>
</feature>
<keyword evidence="2" id="KW-1133">Transmembrane helix</keyword>
<dbReference type="Pfam" id="PF10101">
    <property type="entry name" value="DUF2339"/>
    <property type="match status" value="1"/>
</dbReference>
<feature type="transmembrane region" description="Helical" evidence="2">
    <location>
        <begin position="185"/>
        <end position="205"/>
    </location>
</feature>
<feature type="transmembrane region" description="Helical" evidence="2">
    <location>
        <begin position="260"/>
        <end position="279"/>
    </location>
</feature>
<feature type="transmembrane region" description="Helical" evidence="2">
    <location>
        <begin position="673"/>
        <end position="695"/>
    </location>
</feature>
<protein>
    <submittedName>
        <fullName evidence="3">Putative membrane protein</fullName>
    </submittedName>
</protein>
<feature type="transmembrane region" description="Helical" evidence="2">
    <location>
        <begin position="6"/>
        <end position="27"/>
    </location>
</feature>
<keyword evidence="1" id="KW-0175">Coiled coil</keyword>
<dbReference type="InterPro" id="IPR014600">
    <property type="entry name" value="UCP035905_mem"/>
</dbReference>
<dbReference type="PANTHER" id="PTHR38434:SF1">
    <property type="entry name" value="BLL2549 PROTEIN"/>
    <property type="match status" value="1"/>
</dbReference>
<feature type="transmembrane region" description="Helical" evidence="2">
    <location>
        <begin position="613"/>
        <end position="630"/>
    </location>
</feature>
<evidence type="ECO:0000313" key="3">
    <source>
        <dbReference type="EMBL" id="RCW70859.1"/>
    </source>
</evidence>
<feature type="transmembrane region" description="Helical" evidence="2">
    <location>
        <begin position="286"/>
        <end position="304"/>
    </location>
</feature>
<keyword evidence="2" id="KW-0812">Transmembrane</keyword>